<evidence type="ECO:0000313" key="3">
    <source>
        <dbReference type="Proteomes" id="UP001141434"/>
    </source>
</evidence>
<feature type="chain" id="PRO_5040991980" evidence="1">
    <location>
        <begin position="17"/>
        <end position="106"/>
    </location>
</feature>
<reference evidence="2" key="1">
    <citation type="submission" date="2022-11" db="EMBL/GenBank/DDBJ databases">
        <authorList>
            <person name="Petersen C."/>
        </authorList>
    </citation>
    <scope>NUCLEOTIDE SEQUENCE</scope>
    <source>
        <strain evidence="2">IBT 34128</strain>
    </source>
</reference>
<dbReference type="AlphaFoldDB" id="A0A9W9FTK9"/>
<keyword evidence="3" id="KW-1185">Reference proteome</keyword>
<name>A0A9W9FTK9_9EURO</name>
<comment type="caution">
    <text evidence="2">The sequence shown here is derived from an EMBL/GenBank/DDBJ whole genome shotgun (WGS) entry which is preliminary data.</text>
</comment>
<proteinExistence type="predicted"/>
<accession>A0A9W9FTK9</accession>
<sequence length="106" mass="11096">MGAFAWDFVLLEGVVAEVAVIDIARPGEAAATAAAQQSIVVSGGAVEVSDRQGENATFEAKLSMTRRLVVKVATVAELDFVAAGVGVAFVVYTELVALWQTLLEEL</sequence>
<evidence type="ECO:0000256" key="1">
    <source>
        <dbReference type="SAM" id="SignalP"/>
    </source>
</evidence>
<feature type="signal peptide" evidence="1">
    <location>
        <begin position="1"/>
        <end position="16"/>
    </location>
</feature>
<protein>
    <submittedName>
        <fullName evidence="2">Uncharacterized protein</fullName>
    </submittedName>
</protein>
<organism evidence="2 3">
    <name type="scientific">Penicillium alfredii</name>
    <dbReference type="NCBI Taxonomy" id="1506179"/>
    <lineage>
        <taxon>Eukaryota</taxon>
        <taxon>Fungi</taxon>
        <taxon>Dikarya</taxon>
        <taxon>Ascomycota</taxon>
        <taxon>Pezizomycotina</taxon>
        <taxon>Eurotiomycetes</taxon>
        <taxon>Eurotiomycetidae</taxon>
        <taxon>Eurotiales</taxon>
        <taxon>Aspergillaceae</taxon>
        <taxon>Penicillium</taxon>
    </lineage>
</organism>
<dbReference type="GeneID" id="81393189"/>
<dbReference type="RefSeq" id="XP_056515088.1">
    <property type="nucleotide sequence ID" value="XM_056654021.1"/>
</dbReference>
<dbReference type="EMBL" id="JAPMSZ010000004">
    <property type="protein sequence ID" value="KAJ5106092.1"/>
    <property type="molecule type" value="Genomic_DNA"/>
</dbReference>
<dbReference type="Proteomes" id="UP001141434">
    <property type="component" value="Unassembled WGS sequence"/>
</dbReference>
<gene>
    <name evidence="2" type="ORF">NUU61_003439</name>
</gene>
<evidence type="ECO:0000313" key="2">
    <source>
        <dbReference type="EMBL" id="KAJ5106092.1"/>
    </source>
</evidence>
<reference evidence="2" key="2">
    <citation type="journal article" date="2023" name="IMA Fungus">
        <title>Comparative genomic study of the Penicillium genus elucidates a diverse pangenome and 15 lateral gene transfer events.</title>
        <authorList>
            <person name="Petersen C."/>
            <person name="Sorensen T."/>
            <person name="Nielsen M.R."/>
            <person name="Sondergaard T.E."/>
            <person name="Sorensen J.L."/>
            <person name="Fitzpatrick D.A."/>
            <person name="Frisvad J.C."/>
            <person name="Nielsen K.L."/>
        </authorList>
    </citation>
    <scope>NUCLEOTIDE SEQUENCE</scope>
    <source>
        <strain evidence="2">IBT 34128</strain>
    </source>
</reference>
<keyword evidence="1" id="KW-0732">Signal</keyword>